<dbReference type="Proteomes" id="UP000813462">
    <property type="component" value="Unassembled WGS sequence"/>
</dbReference>
<reference evidence="2" key="1">
    <citation type="journal article" date="2021" name="Front. Plant Sci.">
        <title>Chromosome-Scale Genome Assembly for Chinese Sour Jujube and Insights Into Its Genome Evolution and Domestication Signature.</title>
        <authorList>
            <person name="Shen L.-Y."/>
            <person name="Luo H."/>
            <person name="Wang X.-L."/>
            <person name="Wang X.-M."/>
            <person name="Qiu X.-J."/>
            <person name="Liu H."/>
            <person name="Zhou S.-S."/>
            <person name="Jia K.-H."/>
            <person name="Nie S."/>
            <person name="Bao Y.-T."/>
            <person name="Zhang R.-G."/>
            <person name="Yun Q.-Z."/>
            <person name="Chai Y.-H."/>
            <person name="Lu J.-Y."/>
            <person name="Li Y."/>
            <person name="Zhao S.-W."/>
            <person name="Mao J.-F."/>
            <person name="Jia S.-G."/>
            <person name="Mao Y.-M."/>
        </authorList>
    </citation>
    <scope>NUCLEOTIDE SEQUENCE</scope>
    <source>
        <strain evidence="2">AT0</strain>
        <tissue evidence="2">Leaf</tissue>
    </source>
</reference>
<dbReference type="InterPro" id="IPR019762">
    <property type="entry name" value="Dynamin_GTPase_CS"/>
</dbReference>
<dbReference type="Pfam" id="PF00350">
    <property type="entry name" value="Dynamin_N"/>
    <property type="match status" value="1"/>
</dbReference>
<sequence length="128" mass="13867">MSALLRSVICRCHHRRTTVVATVDENSSSSGSSRCVSTFLNVVVLDNVVSEPRPFLRYHRFSGAGKSTVLNSLIGHPVLPTGENGATRAPISIDLQRDCSLSSKLYKEWTLVGALTASGQGSYFQDPK</sequence>
<evidence type="ECO:0000313" key="3">
    <source>
        <dbReference type="Proteomes" id="UP000813462"/>
    </source>
</evidence>
<organism evidence="2 3">
    <name type="scientific">Ziziphus jujuba var. spinosa</name>
    <dbReference type="NCBI Taxonomy" id="714518"/>
    <lineage>
        <taxon>Eukaryota</taxon>
        <taxon>Viridiplantae</taxon>
        <taxon>Streptophyta</taxon>
        <taxon>Embryophyta</taxon>
        <taxon>Tracheophyta</taxon>
        <taxon>Spermatophyta</taxon>
        <taxon>Magnoliopsida</taxon>
        <taxon>eudicotyledons</taxon>
        <taxon>Gunneridae</taxon>
        <taxon>Pentapetalae</taxon>
        <taxon>rosids</taxon>
        <taxon>fabids</taxon>
        <taxon>Rosales</taxon>
        <taxon>Rhamnaceae</taxon>
        <taxon>Paliureae</taxon>
        <taxon>Ziziphus</taxon>
    </lineage>
</organism>
<comment type="caution">
    <text evidence="2">The sequence shown here is derived from an EMBL/GenBank/DDBJ whole genome shotgun (WGS) entry which is preliminary data.</text>
</comment>
<dbReference type="SUPFAM" id="SSF52540">
    <property type="entry name" value="P-loop containing nucleoside triphosphate hydrolases"/>
    <property type="match status" value="1"/>
</dbReference>
<accession>A0A978V450</accession>
<dbReference type="EMBL" id="JAEACU010000007">
    <property type="protein sequence ID" value="KAH7522133.1"/>
    <property type="molecule type" value="Genomic_DNA"/>
</dbReference>
<dbReference type="InterPro" id="IPR027417">
    <property type="entry name" value="P-loop_NTPase"/>
</dbReference>
<gene>
    <name evidence="2" type="ORF">FEM48_Zijuj07G0105900</name>
</gene>
<protein>
    <recommendedName>
        <fullName evidence="1">Dynamin N-terminal domain-containing protein</fullName>
    </recommendedName>
</protein>
<dbReference type="AlphaFoldDB" id="A0A978V450"/>
<feature type="domain" description="Dynamin N-terminal" evidence="1">
    <location>
        <begin position="64"/>
        <end position="102"/>
    </location>
</feature>
<dbReference type="PROSITE" id="PS00410">
    <property type="entry name" value="G_DYNAMIN_1"/>
    <property type="match status" value="1"/>
</dbReference>
<evidence type="ECO:0000259" key="1">
    <source>
        <dbReference type="Pfam" id="PF00350"/>
    </source>
</evidence>
<dbReference type="InterPro" id="IPR045063">
    <property type="entry name" value="Dynamin_N"/>
</dbReference>
<dbReference type="Gene3D" id="3.40.50.300">
    <property type="entry name" value="P-loop containing nucleotide triphosphate hydrolases"/>
    <property type="match status" value="1"/>
</dbReference>
<name>A0A978V450_ZIZJJ</name>
<evidence type="ECO:0000313" key="2">
    <source>
        <dbReference type="EMBL" id="KAH7522133.1"/>
    </source>
</evidence>
<proteinExistence type="predicted"/>